<proteinExistence type="predicted"/>
<gene>
    <name evidence="2" type="ORF">VKT23_002078</name>
</gene>
<keyword evidence="3" id="KW-1185">Reference proteome</keyword>
<name>A0ABR1K0V8_9AGAR</name>
<feature type="chain" id="PRO_5046694550" evidence="1">
    <location>
        <begin position="18"/>
        <end position="205"/>
    </location>
</feature>
<organism evidence="2 3">
    <name type="scientific">Marasmiellus scandens</name>
    <dbReference type="NCBI Taxonomy" id="2682957"/>
    <lineage>
        <taxon>Eukaryota</taxon>
        <taxon>Fungi</taxon>
        <taxon>Dikarya</taxon>
        <taxon>Basidiomycota</taxon>
        <taxon>Agaricomycotina</taxon>
        <taxon>Agaricomycetes</taxon>
        <taxon>Agaricomycetidae</taxon>
        <taxon>Agaricales</taxon>
        <taxon>Marasmiineae</taxon>
        <taxon>Omphalotaceae</taxon>
        <taxon>Marasmiellus</taxon>
    </lineage>
</organism>
<evidence type="ECO:0000313" key="2">
    <source>
        <dbReference type="EMBL" id="KAK7470655.1"/>
    </source>
</evidence>
<keyword evidence="1" id="KW-0732">Signal</keyword>
<comment type="caution">
    <text evidence="2">The sequence shown here is derived from an EMBL/GenBank/DDBJ whole genome shotgun (WGS) entry which is preliminary data.</text>
</comment>
<reference evidence="2 3" key="1">
    <citation type="submission" date="2024-01" db="EMBL/GenBank/DDBJ databases">
        <title>A draft genome for the cacao thread blight pathogen Marasmiellus scandens.</title>
        <authorList>
            <person name="Baruah I.K."/>
            <person name="Leung J."/>
            <person name="Bukari Y."/>
            <person name="Amoako-Attah I."/>
            <person name="Meinhardt L.W."/>
            <person name="Bailey B.A."/>
            <person name="Cohen S.P."/>
        </authorList>
    </citation>
    <scope>NUCLEOTIDE SEQUENCE [LARGE SCALE GENOMIC DNA]</scope>
    <source>
        <strain evidence="2 3">GH-19</strain>
    </source>
</reference>
<evidence type="ECO:0000313" key="3">
    <source>
        <dbReference type="Proteomes" id="UP001498398"/>
    </source>
</evidence>
<dbReference type="EMBL" id="JBANRG010000002">
    <property type="protein sequence ID" value="KAK7470655.1"/>
    <property type="molecule type" value="Genomic_DNA"/>
</dbReference>
<evidence type="ECO:0000256" key="1">
    <source>
        <dbReference type="SAM" id="SignalP"/>
    </source>
</evidence>
<dbReference type="Proteomes" id="UP001498398">
    <property type="component" value="Unassembled WGS sequence"/>
</dbReference>
<feature type="signal peptide" evidence="1">
    <location>
        <begin position="1"/>
        <end position="17"/>
    </location>
</feature>
<sequence>MFPLVFFLLCSLSLVASIPTWMYAPGQSQIGSLVPGAATIEALGVGSNPYQASTRHLAAYRKDYEGNLTVTFTRSRYGPDLFYINRQQLWLFANETAIFPVNVVNTTTVHPDAGEVPMRLVIGDKHKNTVTSGSWRWRGTMLNYDLGPLSNGGVYYHCPQASGEAIIYTFFKGVPTPQGCNLVTLHAFTISEKDSDSDSSQQPIL</sequence>
<accession>A0ABR1K0V8</accession>
<protein>
    <submittedName>
        <fullName evidence="2">Uncharacterized protein</fullName>
    </submittedName>
</protein>